<dbReference type="InterPro" id="IPR021858">
    <property type="entry name" value="Fun_TF"/>
</dbReference>
<dbReference type="EMBL" id="JAJTJA010000004">
    <property type="protein sequence ID" value="KAH8700107.1"/>
    <property type="molecule type" value="Genomic_DNA"/>
</dbReference>
<dbReference type="InterPro" id="IPR036864">
    <property type="entry name" value="Zn2-C6_fun-type_DNA-bd_sf"/>
</dbReference>
<name>A0AAD4KSH9_9EURO</name>
<evidence type="ECO:0000259" key="5">
    <source>
        <dbReference type="PROSITE" id="PS50048"/>
    </source>
</evidence>
<dbReference type="AlphaFoldDB" id="A0AAD4KSH9"/>
<dbReference type="InterPro" id="IPR053178">
    <property type="entry name" value="Osmoadaptation_assoc"/>
</dbReference>
<evidence type="ECO:0000256" key="4">
    <source>
        <dbReference type="ARBA" id="ARBA00023242"/>
    </source>
</evidence>
<dbReference type="PROSITE" id="PS50048">
    <property type="entry name" value="ZN2_CY6_FUNGAL_2"/>
    <property type="match status" value="1"/>
</dbReference>
<keyword evidence="1" id="KW-0805">Transcription regulation</keyword>
<dbReference type="PANTHER" id="PTHR38111">
    <property type="entry name" value="ZN(2)-C6 FUNGAL-TYPE DOMAIN-CONTAINING PROTEIN-RELATED"/>
    <property type="match status" value="1"/>
</dbReference>
<dbReference type="Gene3D" id="4.10.240.10">
    <property type="entry name" value="Zn(2)-C6 fungal-type DNA-binding domain"/>
    <property type="match status" value="1"/>
</dbReference>
<evidence type="ECO:0000313" key="7">
    <source>
        <dbReference type="Proteomes" id="UP001201262"/>
    </source>
</evidence>
<proteinExistence type="predicted"/>
<feature type="domain" description="Zn(2)-C6 fungal-type" evidence="5">
    <location>
        <begin position="15"/>
        <end position="43"/>
    </location>
</feature>
<dbReference type="GO" id="GO:0003677">
    <property type="term" value="F:DNA binding"/>
    <property type="evidence" value="ECO:0007669"/>
    <property type="project" value="UniProtKB-KW"/>
</dbReference>
<reference evidence="6" key="1">
    <citation type="submission" date="2021-12" db="EMBL/GenBank/DDBJ databases">
        <title>Convergent genome expansion in fungi linked to evolution of root-endophyte symbiosis.</title>
        <authorList>
            <consortium name="DOE Joint Genome Institute"/>
            <person name="Ke Y.-H."/>
            <person name="Bonito G."/>
            <person name="Liao H.-L."/>
            <person name="Looney B."/>
            <person name="Rojas-Flechas A."/>
            <person name="Nash J."/>
            <person name="Hameed K."/>
            <person name="Schadt C."/>
            <person name="Martin F."/>
            <person name="Crous P.W."/>
            <person name="Miettinen O."/>
            <person name="Magnuson J.K."/>
            <person name="Labbe J."/>
            <person name="Jacobson D."/>
            <person name="Doktycz M.J."/>
            <person name="Veneault-Fourrey C."/>
            <person name="Kuo A."/>
            <person name="Mondo S."/>
            <person name="Calhoun S."/>
            <person name="Riley R."/>
            <person name="Ohm R."/>
            <person name="LaButti K."/>
            <person name="Andreopoulos B."/>
            <person name="Pangilinan J."/>
            <person name="Nolan M."/>
            <person name="Tritt A."/>
            <person name="Clum A."/>
            <person name="Lipzen A."/>
            <person name="Daum C."/>
            <person name="Barry K."/>
            <person name="Grigoriev I.V."/>
            <person name="Vilgalys R."/>
        </authorList>
    </citation>
    <scope>NUCLEOTIDE SEQUENCE</scope>
    <source>
        <strain evidence="6">PMI_201</strain>
    </source>
</reference>
<keyword evidence="3" id="KW-0804">Transcription</keyword>
<dbReference type="Pfam" id="PF11951">
    <property type="entry name" value="Fungal_trans_2"/>
    <property type="match status" value="1"/>
</dbReference>
<keyword evidence="4" id="KW-0539">Nucleus</keyword>
<organism evidence="6 7">
    <name type="scientific">Talaromyces proteolyticus</name>
    <dbReference type="NCBI Taxonomy" id="1131652"/>
    <lineage>
        <taxon>Eukaryota</taxon>
        <taxon>Fungi</taxon>
        <taxon>Dikarya</taxon>
        <taxon>Ascomycota</taxon>
        <taxon>Pezizomycotina</taxon>
        <taxon>Eurotiomycetes</taxon>
        <taxon>Eurotiomycetidae</taxon>
        <taxon>Eurotiales</taxon>
        <taxon>Trichocomaceae</taxon>
        <taxon>Talaromyces</taxon>
        <taxon>Talaromyces sect. Bacilispori</taxon>
    </lineage>
</organism>
<keyword evidence="2" id="KW-0238">DNA-binding</keyword>
<protein>
    <recommendedName>
        <fullName evidence="5">Zn(2)-C6 fungal-type domain-containing protein</fullName>
    </recommendedName>
</protein>
<dbReference type="SMART" id="SM00066">
    <property type="entry name" value="GAL4"/>
    <property type="match status" value="1"/>
</dbReference>
<dbReference type="CDD" id="cd00067">
    <property type="entry name" value="GAL4"/>
    <property type="match status" value="1"/>
</dbReference>
<dbReference type="GO" id="GO:0000981">
    <property type="term" value="F:DNA-binding transcription factor activity, RNA polymerase II-specific"/>
    <property type="evidence" value="ECO:0007669"/>
    <property type="project" value="InterPro"/>
</dbReference>
<dbReference type="RefSeq" id="XP_046073813.1">
    <property type="nucleotide sequence ID" value="XM_046210922.1"/>
</dbReference>
<accession>A0AAD4KSH9</accession>
<evidence type="ECO:0000256" key="3">
    <source>
        <dbReference type="ARBA" id="ARBA00023163"/>
    </source>
</evidence>
<gene>
    <name evidence="6" type="ORF">BGW36DRAFT_292557</name>
</gene>
<evidence type="ECO:0000256" key="2">
    <source>
        <dbReference type="ARBA" id="ARBA00023125"/>
    </source>
</evidence>
<dbReference type="InterPro" id="IPR001138">
    <property type="entry name" value="Zn2Cys6_DnaBD"/>
</dbReference>
<dbReference type="Pfam" id="PF00172">
    <property type="entry name" value="Zn_clus"/>
    <property type="match status" value="1"/>
</dbReference>
<dbReference type="PANTHER" id="PTHR38111:SF11">
    <property type="entry name" value="TRANSCRIPTION FACTOR DOMAIN-CONTAINING PROTEIN-RELATED"/>
    <property type="match status" value="1"/>
</dbReference>
<dbReference type="GO" id="GO:0008270">
    <property type="term" value="F:zinc ion binding"/>
    <property type="evidence" value="ECO:0007669"/>
    <property type="project" value="InterPro"/>
</dbReference>
<dbReference type="Proteomes" id="UP001201262">
    <property type="component" value="Unassembled WGS sequence"/>
</dbReference>
<dbReference type="SUPFAM" id="SSF57701">
    <property type="entry name" value="Zn2/Cys6 DNA-binding domain"/>
    <property type="match status" value="1"/>
</dbReference>
<evidence type="ECO:0000256" key="1">
    <source>
        <dbReference type="ARBA" id="ARBA00023015"/>
    </source>
</evidence>
<keyword evidence="7" id="KW-1185">Reference proteome</keyword>
<sequence>MPNLSVSKRALLGRPCLTCQQRKIKCDRRKPTCERCEKAGFQCEGYPVEPFVLVVPTTEIGKSNKVTLKRIRNRHNVDVPEGKQRELCSPSLTGSINMAPENRMQVLSYFLEKYMPASMTSYRTFETPSSWIRGLPNLLGRWEILDTALTALCLAYISDSSHNNAYMQESQRFYSAVLRRLGSLPLDSMKSANDGVLATTMIMAMYELFHCTYQGLHGWMFHVKGACRLLELRGPPSQALPLNLSLYSRVRITAIWDAYGTRKPLFLARPEWQGLSDTPHDNLLDLLVYIPGLLERLDSIATKTEESLQFGNYKIDLLAIDDLLSCWLAISHRLTNWYSDFESEEFGGLFKTGPLQLQSHPYLDNNTKLHAVFPQVITFRDAYIAQIMLLYWFGETIIHTAMTKLYKIKENYKGVMNKNVIPTSYRSAHQDNMENASKIGDYYATKICQSVASLRGGYGFQIAMVPLWAAQQFFFLCGDLVKFHWCQAVLKGFGKVGGFVLAAALGILTPNQYPGLESSKKE</sequence>
<evidence type="ECO:0000313" key="6">
    <source>
        <dbReference type="EMBL" id="KAH8700107.1"/>
    </source>
</evidence>
<comment type="caution">
    <text evidence="6">The sequence shown here is derived from an EMBL/GenBank/DDBJ whole genome shotgun (WGS) entry which is preliminary data.</text>
</comment>
<dbReference type="GeneID" id="70241209"/>